<dbReference type="GO" id="GO:0006508">
    <property type="term" value="P:proteolysis"/>
    <property type="evidence" value="ECO:0007669"/>
    <property type="project" value="UniProtKB-KW"/>
</dbReference>
<dbReference type="SUPFAM" id="SSF50494">
    <property type="entry name" value="Trypsin-like serine proteases"/>
    <property type="match status" value="1"/>
</dbReference>
<protein>
    <recommendedName>
        <fullName evidence="5">PDZ domain-containing protein</fullName>
    </recommendedName>
</protein>
<dbReference type="PROSITE" id="PS50106">
    <property type="entry name" value="PDZ"/>
    <property type="match status" value="1"/>
</dbReference>
<dbReference type="GO" id="GO:0004252">
    <property type="term" value="F:serine-type endopeptidase activity"/>
    <property type="evidence" value="ECO:0007669"/>
    <property type="project" value="InterPro"/>
</dbReference>
<dbReference type="Proteomes" id="UP000054874">
    <property type="component" value="Unassembled WGS sequence"/>
</dbReference>
<dbReference type="PRINTS" id="PR00834">
    <property type="entry name" value="PROTEASES2C"/>
</dbReference>
<dbReference type="InterPro" id="IPR051201">
    <property type="entry name" value="Chloro_Bact_Ser_Proteases"/>
</dbReference>
<organism evidence="6 7">
    <name type="scientific">Acetivibrio ethanolgignens</name>
    <dbReference type="NCBI Taxonomy" id="290052"/>
    <lineage>
        <taxon>Bacteria</taxon>
        <taxon>Bacillati</taxon>
        <taxon>Bacillota</taxon>
        <taxon>Clostridia</taxon>
        <taxon>Eubacteriales</taxon>
        <taxon>Oscillospiraceae</taxon>
        <taxon>Acetivibrio</taxon>
    </lineage>
</organism>
<dbReference type="Gene3D" id="2.40.10.10">
    <property type="entry name" value="Trypsin-like serine proteases"/>
    <property type="match status" value="2"/>
</dbReference>
<dbReference type="RefSeq" id="WP_058351921.1">
    <property type="nucleotide sequence ID" value="NZ_CABMMD010000079.1"/>
</dbReference>
<evidence type="ECO:0000256" key="4">
    <source>
        <dbReference type="SAM" id="MobiDB-lite"/>
    </source>
</evidence>
<dbReference type="InterPro" id="IPR036034">
    <property type="entry name" value="PDZ_sf"/>
</dbReference>
<reference evidence="6 7" key="1">
    <citation type="submission" date="2015-11" db="EMBL/GenBank/DDBJ databases">
        <title>Butyribacter intestini gen. nov., sp. nov., a butyric acid-producing bacterium of the family Lachnospiraceae isolated from the human faeces.</title>
        <authorList>
            <person name="Zou Y."/>
            <person name="Xue W."/>
            <person name="Luo G."/>
            <person name="Lv M."/>
        </authorList>
    </citation>
    <scope>NUCLEOTIDE SEQUENCE [LARGE SCALE GENOMIC DNA]</scope>
    <source>
        <strain evidence="6 7">ACET-33324</strain>
    </source>
</reference>
<feature type="domain" description="PDZ" evidence="5">
    <location>
        <begin position="368"/>
        <end position="456"/>
    </location>
</feature>
<gene>
    <name evidence="6" type="ORF">ASU35_07680</name>
</gene>
<accession>A0A0V8QH19</accession>
<evidence type="ECO:0000256" key="2">
    <source>
        <dbReference type="ARBA" id="ARBA00022670"/>
    </source>
</evidence>
<dbReference type="SUPFAM" id="SSF50156">
    <property type="entry name" value="PDZ domain-like"/>
    <property type="match status" value="1"/>
</dbReference>
<dbReference type="Pfam" id="PF13180">
    <property type="entry name" value="PDZ_2"/>
    <property type="match status" value="1"/>
</dbReference>
<dbReference type="STRING" id="290052.ASU35_07680"/>
<dbReference type="InterPro" id="IPR001478">
    <property type="entry name" value="PDZ"/>
</dbReference>
<dbReference type="Gene3D" id="2.30.42.10">
    <property type="match status" value="1"/>
</dbReference>
<sequence>MNENNNNNEQNNWNQEQNYGAADYSSCYQKQGQTQQSTGQENQGWHTAGDSDWYTAGSADWNQGNTQGQTGYSGTAGGAGTQSKEKKQGFGVKLVKVAAVAAVFGLVAGGVFQGVDVAVDYFRGGDERVQMPITTTTTTTSGATEDETDLTQLIKNSMPSMVSITSTVTANYSYFGQKFSEDKKGSGSGIIVGMNNKELLIATNNHVISDAKTIQVSFIDNEVVEAEVKGTDSSSDLAVVSVPLENMKQSTLQSIKVATLGDSDSVQLGEKVVAIGNALGYGQSITVGYISATDRQVSVSSGKSSNSMTLLQTDAAINPGNSGGALLNMRGEVIGINSVKYADTSVEGMGYAIPISSATPIINELMNYQKLSEDEKGYLGITGMDITEENNLYNMPTGVYVSEVAKSGAADKGGMQKGDIIIAINGNAVTNMEAVRQKVNNTKVGTEITVTVKRNENGDYAEKELKIILQGKDSLNSLTTGENAQKNQQQQIPNQEDSEENQFDNGLLDDFLKRFGY</sequence>
<comment type="similarity">
    <text evidence="1">Belongs to the peptidase S1C family.</text>
</comment>
<evidence type="ECO:0000256" key="3">
    <source>
        <dbReference type="ARBA" id="ARBA00022801"/>
    </source>
</evidence>
<dbReference type="EMBL" id="LNAM01000079">
    <property type="protein sequence ID" value="KSV59874.1"/>
    <property type="molecule type" value="Genomic_DNA"/>
</dbReference>
<dbReference type="SMART" id="SM00228">
    <property type="entry name" value="PDZ"/>
    <property type="match status" value="1"/>
</dbReference>
<comment type="caution">
    <text evidence="6">The sequence shown here is derived from an EMBL/GenBank/DDBJ whole genome shotgun (WGS) entry which is preliminary data.</text>
</comment>
<name>A0A0V8QH19_9FIRM</name>
<feature type="compositionally biased region" description="Low complexity" evidence="4">
    <location>
        <begin position="30"/>
        <end position="44"/>
    </location>
</feature>
<feature type="region of interest" description="Disordered" evidence="4">
    <location>
        <begin position="30"/>
        <end position="84"/>
    </location>
</feature>
<evidence type="ECO:0000313" key="6">
    <source>
        <dbReference type="EMBL" id="KSV59874.1"/>
    </source>
</evidence>
<evidence type="ECO:0000259" key="5">
    <source>
        <dbReference type="PROSITE" id="PS50106"/>
    </source>
</evidence>
<dbReference type="PANTHER" id="PTHR43343:SF3">
    <property type="entry name" value="PROTEASE DO-LIKE 8, CHLOROPLASTIC"/>
    <property type="match status" value="1"/>
</dbReference>
<dbReference type="Pfam" id="PF13365">
    <property type="entry name" value="Trypsin_2"/>
    <property type="match status" value="1"/>
</dbReference>
<keyword evidence="3" id="KW-0378">Hydrolase</keyword>
<dbReference type="PANTHER" id="PTHR43343">
    <property type="entry name" value="PEPTIDASE S12"/>
    <property type="match status" value="1"/>
</dbReference>
<dbReference type="InterPro" id="IPR009003">
    <property type="entry name" value="Peptidase_S1_PA"/>
</dbReference>
<proteinExistence type="inferred from homology"/>
<dbReference type="AlphaFoldDB" id="A0A0V8QH19"/>
<keyword evidence="2" id="KW-0645">Protease</keyword>
<keyword evidence="7" id="KW-1185">Reference proteome</keyword>
<dbReference type="InterPro" id="IPR043504">
    <property type="entry name" value="Peptidase_S1_PA_chymotrypsin"/>
</dbReference>
<evidence type="ECO:0000313" key="7">
    <source>
        <dbReference type="Proteomes" id="UP000054874"/>
    </source>
</evidence>
<dbReference type="InterPro" id="IPR001940">
    <property type="entry name" value="Peptidase_S1C"/>
</dbReference>
<evidence type="ECO:0000256" key="1">
    <source>
        <dbReference type="ARBA" id="ARBA00010541"/>
    </source>
</evidence>